<accession>A0A2N1J6E9</accession>
<feature type="signal peptide" evidence="1">
    <location>
        <begin position="1"/>
        <end position="17"/>
    </location>
</feature>
<evidence type="ECO:0000256" key="1">
    <source>
        <dbReference type="SAM" id="SignalP"/>
    </source>
</evidence>
<reference evidence="2 3" key="1">
    <citation type="submission" date="2017-09" db="EMBL/GenBank/DDBJ databases">
        <title>Genomics of the genus Arcobacter.</title>
        <authorList>
            <person name="Perez-Cataluna A."/>
            <person name="Figueras M.J."/>
            <person name="Salas-Masso N."/>
        </authorList>
    </citation>
    <scope>NUCLEOTIDE SEQUENCE [LARGE SCALE GENOMIC DNA]</scope>
    <source>
        <strain evidence="2 3">DSM 18005</strain>
    </source>
</reference>
<comment type="caution">
    <text evidence="2">The sequence shown here is derived from an EMBL/GenBank/DDBJ whole genome shotgun (WGS) entry which is preliminary data.</text>
</comment>
<organism evidence="2 3">
    <name type="scientific">Malaciobacter halophilus</name>
    <dbReference type="NCBI Taxonomy" id="197482"/>
    <lineage>
        <taxon>Bacteria</taxon>
        <taxon>Pseudomonadati</taxon>
        <taxon>Campylobacterota</taxon>
        <taxon>Epsilonproteobacteria</taxon>
        <taxon>Campylobacterales</taxon>
        <taxon>Arcobacteraceae</taxon>
        <taxon>Malaciobacter</taxon>
    </lineage>
</organism>
<dbReference type="RefSeq" id="WP_101183267.1">
    <property type="nucleotide sequence ID" value="NZ_CP031218.1"/>
</dbReference>
<dbReference type="EMBL" id="NXIF01000004">
    <property type="protein sequence ID" value="PKI82121.1"/>
    <property type="molecule type" value="Genomic_DNA"/>
</dbReference>
<keyword evidence="1" id="KW-0732">Signal</keyword>
<protein>
    <submittedName>
        <fullName evidence="2">Uncharacterized protein</fullName>
    </submittedName>
</protein>
<dbReference type="OrthoDB" id="5346594at2"/>
<evidence type="ECO:0000313" key="3">
    <source>
        <dbReference type="Proteomes" id="UP000233248"/>
    </source>
</evidence>
<proteinExistence type="predicted"/>
<feature type="chain" id="PRO_5014858380" evidence="1">
    <location>
        <begin position="18"/>
        <end position="110"/>
    </location>
</feature>
<sequence length="110" mass="13189">MIKRTLLLLMIPFFAYALNQADVTKGQTYYKFILYEKIGLRGDEFTKLYTKKQWRELFANNATKFKELFSKNQKMKEFMQTKKFDKIAFYLESFAIFYAKDAKVVAQCEE</sequence>
<name>A0A2N1J6E9_9BACT</name>
<dbReference type="AlphaFoldDB" id="A0A2N1J6E9"/>
<dbReference type="Proteomes" id="UP000233248">
    <property type="component" value="Unassembled WGS sequence"/>
</dbReference>
<keyword evidence="3" id="KW-1185">Reference proteome</keyword>
<gene>
    <name evidence="2" type="ORF">CP960_00720</name>
</gene>
<dbReference type="KEGG" id="ahs:AHALO_0983"/>
<evidence type="ECO:0000313" key="2">
    <source>
        <dbReference type="EMBL" id="PKI82121.1"/>
    </source>
</evidence>